<feature type="compositionally biased region" description="Basic and acidic residues" evidence="2">
    <location>
        <begin position="853"/>
        <end position="869"/>
    </location>
</feature>
<dbReference type="AlphaFoldDB" id="A0A1D2VRJ7"/>
<evidence type="ECO:0000259" key="3">
    <source>
        <dbReference type="PROSITE" id="PS50086"/>
    </source>
</evidence>
<dbReference type="InterPro" id="IPR000195">
    <property type="entry name" value="Rab-GAP-TBC_dom"/>
</dbReference>
<dbReference type="SUPFAM" id="SSF47923">
    <property type="entry name" value="Ypt/Rab-GAP domain of gyp1p"/>
    <property type="match status" value="2"/>
</dbReference>
<gene>
    <name evidence="4" type="ORF">ASCRUDRAFT_73899</name>
</gene>
<feature type="region of interest" description="Disordered" evidence="2">
    <location>
        <begin position="1"/>
        <end position="52"/>
    </location>
</feature>
<keyword evidence="5" id="KW-1185">Reference proteome</keyword>
<sequence>MGTHKNTLQSQEKSPNLSNGGSLSDAVTNPLSLTKSNDNSNDNLNINLNNSSPYNSLRKKKISTYPPGKAKLLWTKSKVYIHLTKNKSDNISGFLSLIKVYPTSINNEILLTWFPESTLSNSNDRAIFESCDLYINLNQYKSNYNSNNHDNHNFPNSFNTNKKKVFFINSSILQSMGAYSFQTPLSNIFSIQARVPSLGWWWGSIIINSRSQFDTFPILFFHDDESISTQKEQKFKNKDFNPFSSNNEGQLFWGGDQFFTILKKYILVERSSLDSSFFLINPNSDDLNYTKLVTTDYKSINKNDPNNQGANNNNINESIEKIRHTLQNISVNKIVTSAKWTILESLARVSMLAKSKVDELVEENPKVKALLNKPEVVKINNDFDTARVYLAKWALAISEQAEKNKIDLILDKNYQNLLNKELGGNFSNLSIQEISKIHRRKEISPVEWSSFFDSNGNLILTVNEVKERIFHGGLNETIRSQAWLFLLDVVPWDSSTFERNQIIKSLRSDYQHYLNLWKIDIEEKQKDEYWVDQKFRIEKDINRTDRDLSLYKNPKKSSTQKDKQNQSHNKDENNDNDNDNDNDHNDNDDEEHNISNIKNEHLKNLREILITYNEYNQNLGYVQGMTDLLSPLYYIFQDNALSFWCFAKFMERMERNFVRDQSGMKNQMLVLTELVQFMLPELYLHLEKCDSNQLFFFFRMLLVWFKREFEFNDTLRLWEIFWTDYYTSEFHLFFALSILSKHEVIIKRHLRQFDEVLRYINDLALTMDINDLLIRSELLFLRFRRMIEIIDRENDMKERAKMYKVPNESEVETEVETETELENDINNASTSNNINPRINRINANRISKTKTFKPSEQKKPNESTSDKKNKNYKISESLRALLSKEIVVQKEVEREPGMGGG</sequence>
<dbReference type="Gene3D" id="1.10.8.270">
    <property type="entry name" value="putative rabgap domain of human tbc1 domain family member 14 like domains"/>
    <property type="match status" value="1"/>
</dbReference>
<feature type="compositionally biased region" description="Low complexity" evidence="2">
    <location>
        <begin position="832"/>
        <end position="846"/>
    </location>
</feature>
<dbReference type="GO" id="GO:0032889">
    <property type="term" value="P:regulation of vacuole fusion, non-autophagic"/>
    <property type="evidence" value="ECO:0007669"/>
    <property type="project" value="EnsemblFungi"/>
</dbReference>
<feature type="domain" description="Rab-GAP TBC" evidence="3">
    <location>
        <begin position="473"/>
        <end position="725"/>
    </location>
</feature>
<feature type="compositionally biased region" description="Low complexity" evidence="2">
    <location>
        <begin position="31"/>
        <end position="52"/>
    </location>
</feature>
<evidence type="ECO:0000256" key="2">
    <source>
        <dbReference type="SAM" id="MobiDB-lite"/>
    </source>
</evidence>
<dbReference type="GO" id="GO:0016192">
    <property type="term" value="P:vesicle-mediated transport"/>
    <property type="evidence" value="ECO:0007669"/>
    <property type="project" value="EnsemblFungi"/>
</dbReference>
<protein>
    <submittedName>
        <fullName evidence="4">RabGAP/TBC</fullName>
    </submittedName>
</protein>
<dbReference type="STRING" id="1344418.A0A1D2VRJ7"/>
<feature type="compositionally biased region" description="Polar residues" evidence="2">
    <location>
        <begin position="1"/>
        <end position="30"/>
    </location>
</feature>
<dbReference type="GO" id="GO:0005770">
    <property type="term" value="C:late endosome"/>
    <property type="evidence" value="ECO:0007669"/>
    <property type="project" value="EnsemblFungi"/>
</dbReference>
<feature type="compositionally biased region" description="Basic and acidic residues" evidence="2">
    <location>
        <begin position="559"/>
        <end position="573"/>
    </location>
</feature>
<dbReference type="PANTHER" id="PTHR22957:SF502">
    <property type="entry name" value="SMALL G PROTEIN SIGNALING MODULATOR 2-RELATED"/>
    <property type="match status" value="1"/>
</dbReference>
<organism evidence="4 5">
    <name type="scientific">Ascoidea rubescens DSM 1968</name>
    <dbReference type="NCBI Taxonomy" id="1344418"/>
    <lineage>
        <taxon>Eukaryota</taxon>
        <taxon>Fungi</taxon>
        <taxon>Dikarya</taxon>
        <taxon>Ascomycota</taxon>
        <taxon>Saccharomycotina</taxon>
        <taxon>Saccharomycetes</taxon>
        <taxon>Ascoideaceae</taxon>
        <taxon>Ascoidea</taxon>
    </lineage>
</organism>
<feature type="region of interest" description="Disordered" evidence="2">
    <location>
        <begin position="548"/>
        <end position="595"/>
    </location>
</feature>
<dbReference type="Pfam" id="PF00566">
    <property type="entry name" value="RabGAP-TBC"/>
    <property type="match status" value="1"/>
</dbReference>
<dbReference type="PROSITE" id="PS50086">
    <property type="entry name" value="TBC_RABGAP"/>
    <property type="match status" value="1"/>
</dbReference>
<feature type="region of interest" description="Disordered" evidence="2">
    <location>
        <begin position="819"/>
        <end position="873"/>
    </location>
</feature>
<evidence type="ECO:0000256" key="1">
    <source>
        <dbReference type="ARBA" id="ARBA00022468"/>
    </source>
</evidence>
<dbReference type="Gene3D" id="1.10.472.80">
    <property type="entry name" value="Ypt/Rab-GAP domain of gyp1p, domain 3"/>
    <property type="match status" value="1"/>
</dbReference>
<dbReference type="InterPro" id="IPR035969">
    <property type="entry name" value="Rab-GAP_TBC_sf"/>
</dbReference>
<dbReference type="GO" id="GO:0005096">
    <property type="term" value="F:GTPase activator activity"/>
    <property type="evidence" value="ECO:0007669"/>
    <property type="project" value="UniProtKB-KW"/>
</dbReference>
<keyword evidence="1" id="KW-0343">GTPase activation</keyword>
<dbReference type="InParanoid" id="A0A1D2VRJ7"/>
<dbReference type="PANTHER" id="PTHR22957">
    <property type="entry name" value="TBC1 DOMAIN FAMILY MEMBER GTPASE-ACTIVATING PROTEIN"/>
    <property type="match status" value="1"/>
</dbReference>
<proteinExistence type="predicted"/>
<dbReference type="EMBL" id="KV454475">
    <property type="protein sequence ID" value="ODV64231.1"/>
    <property type="molecule type" value="Genomic_DNA"/>
</dbReference>
<name>A0A1D2VRJ7_9ASCO</name>
<dbReference type="SMART" id="SM00164">
    <property type="entry name" value="TBC"/>
    <property type="match status" value="1"/>
</dbReference>
<dbReference type="RefSeq" id="XP_020050538.1">
    <property type="nucleotide sequence ID" value="XM_020192475.1"/>
</dbReference>
<evidence type="ECO:0000313" key="4">
    <source>
        <dbReference type="EMBL" id="ODV64231.1"/>
    </source>
</evidence>
<dbReference type="Proteomes" id="UP000095038">
    <property type="component" value="Unassembled WGS sequence"/>
</dbReference>
<evidence type="ECO:0000313" key="5">
    <source>
        <dbReference type="Proteomes" id="UP000095038"/>
    </source>
</evidence>
<dbReference type="GeneID" id="30966111"/>
<dbReference type="OrthoDB" id="10264062at2759"/>
<accession>A0A1D2VRJ7</accession>
<reference evidence="5" key="1">
    <citation type="submission" date="2016-05" db="EMBL/GenBank/DDBJ databases">
        <title>Comparative genomics of biotechnologically important yeasts.</title>
        <authorList>
            <consortium name="DOE Joint Genome Institute"/>
            <person name="Riley R."/>
            <person name="Haridas S."/>
            <person name="Wolfe K.H."/>
            <person name="Lopes M.R."/>
            <person name="Hittinger C.T."/>
            <person name="Goker M."/>
            <person name="Salamov A."/>
            <person name="Wisecaver J."/>
            <person name="Long T.M."/>
            <person name="Aerts A.L."/>
            <person name="Barry K."/>
            <person name="Choi C."/>
            <person name="Clum A."/>
            <person name="Coughlan A.Y."/>
            <person name="Deshpande S."/>
            <person name="Douglass A.P."/>
            <person name="Hanson S.J."/>
            <person name="Klenk H.-P."/>
            <person name="Labutti K."/>
            <person name="Lapidus A."/>
            <person name="Lindquist E."/>
            <person name="Lipzen A."/>
            <person name="Meier-Kolthoff J.P."/>
            <person name="Ohm R.A."/>
            <person name="Otillar R.P."/>
            <person name="Pangilinan J."/>
            <person name="Peng Y."/>
            <person name="Rokas A."/>
            <person name="Rosa C.A."/>
            <person name="Scheuner C."/>
            <person name="Sibirny A.A."/>
            <person name="Slot J.C."/>
            <person name="Stielow J.B."/>
            <person name="Sun H."/>
            <person name="Kurtzman C.P."/>
            <person name="Blackwell M."/>
            <person name="Grigoriev I.V."/>
            <person name="Jeffries T.W."/>
        </authorList>
    </citation>
    <scope>NUCLEOTIDE SEQUENCE [LARGE SCALE GENOMIC DNA]</scope>
    <source>
        <strain evidence="5">DSM 1968</strain>
    </source>
</reference>
<dbReference type="FunCoup" id="A0A1D2VRJ7">
    <property type="interactions" value="67"/>
</dbReference>
<feature type="compositionally biased region" description="Acidic residues" evidence="2">
    <location>
        <begin position="574"/>
        <end position="591"/>
    </location>
</feature>